<protein>
    <submittedName>
        <fullName evidence="1">Aldehyde dehydrogenase 3, member A2</fullName>
    </submittedName>
</protein>
<accession>A0ACC1HKF4</accession>
<name>A0ACC1HKF4_9FUNG</name>
<proteinExistence type="predicted"/>
<dbReference type="EMBL" id="JAMZIH010004463">
    <property type="protein sequence ID" value="KAJ1676263.1"/>
    <property type="molecule type" value="Genomic_DNA"/>
</dbReference>
<evidence type="ECO:0000313" key="2">
    <source>
        <dbReference type="Proteomes" id="UP001145114"/>
    </source>
</evidence>
<organism evidence="1 2">
    <name type="scientific">Spiromyces aspiralis</name>
    <dbReference type="NCBI Taxonomy" id="68401"/>
    <lineage>
        <taxon>Eukaryota</taxon>
        <taxon>Fungi</taxon>
        <taxon>Fungi incertae sedis</taxon>
        <taxon>Zoopagomycota</taxon>
        <taxon>Kickxellomycotina</taxon>
        <taxon>Kickxellomycetes</taxon>
        <taxon>Kickxellales</taxon>
        <taxon>Kickxellaceae</taxon>
        <taxon>Spiromyces</taxon>
    </lineage>
</organism>
<reference evidence="1" key="1">
    <citation type="submission" date="2022-06" db="EMBL/GenBank/DDBJ databases">
        <title>Phylogenomic reconstructions and comparative analyses of Kickxellomycotina fungi.</title>
        <authorList>
            <person name="Reynolds N.K."/>
            <person name="Stajich J.E."/>
            <person name="Barry K."/>
            <person name="Grigoriev I.V."/>
            <person name="Crous P."/>
            <person name="Smith M.E."/>
        </authorList>
    </citation>
    <scope>NUCLEOTIDE SEQUENCE</scope>
    <source>
        <strain evidence="1">RSA 2271</strain>
    </source>
</reference>
<keyword evidence="2" id="KW-1185">Reference proteome</keyword>
<gene>
    <name evidence="1" type="primary">ALDH3A2</name>
    <name evidence="1" type="ORF">EV182_008543</name>
</gene>
<feature type="non-terminal residue" evidence="1">
    <location>
        <position position="155"/>
    </location>
</feature>
<evidence type="ECO:0000313" key="1">
    <source>
        <dbReference type="EMBL" id="KAJ1676263.1"/>
    </source>
</evidence>
<sequence>MPAIGAIAAGNTLVLKLSEICEHTTAALARLIEAYLDPDCFQVVQGGADETTQLLKEKFDHFFYTGNGNVGRIIAKAAAEQLARVTLELGGKCPVIVTKNCSDIQIAVSRLMWGKLTNAGQTCVAPDYMLVERDVYAPVIEAIKLYLHNVYGSDP</sequence>
<comment type="caution">
    <text evidence="1">The sequence shown here is derived from an EMBL/GenBank/DDBJ whole genome shotgun (WGS) entry which is preliminary data.</text>
</comment>
<dbReference type="Proteomes" id="UP001145114">
    <property type="component" value="Unassembled WGS sequence"/>
</dbReference>